<reference evidence="1 2" key="1">
    <citation type="submission" date="2020-07" db="EMBL/GenBank/DDBJ databases">
        <title>Sequencing the genomes of 1000 actinobacteria strains.</title>
        <authorList>
            <person name="Klenk H.-P."/>
        </authorList>
    </citation>
    <scope>NUCLEOTIDE SEQUENCE [LARGE SCALE GENOMIC DNA]</scope>
    <source>
        <strain evidence="1 2">DSM 43461</strain>
    </source>
</reference>
<dbReference type="RefSeq" id="WP_179834574.1">
    <property type="nucleotide sequence ID" value="NZ_BMRD01000018.1"/>
</dbReference>
<protein>
    <submittedName>
        <fullName evidence="1">Uncharacterized protein</fullName>
    </submittedName>
</protein>
<keyword evidence="2" id="KW-1185">Reference proteome</keyword>
<dbReference type="EMBL" id="JACCBT010000001">
    <property type="protein sequence ID" value="NYE13556.1"/>
    <property type="molecule type" value="Genomic_DNA"/>
</dbReference>
<organism evidence="1 2">
    <name type="scientific">Actinomadura citrea</name>
    <dbReference type="NCBI Taxonomy" id="46158"/>
    <lineage>
        <taxon>Bacteria</taxon>
        <taxon>Bacillati</taxon>
        <taxon>Actinomycetota</taxon>
        <taxon>Actinomycetes</taxon>
        <taxon>Streptosporangiales</taxon>
        <taxon>Thermomonosporaceae</taxon>
        <taxon>Actinomadura</taxon>
    </lineage>
</organism>
<proteinExistence type="predicted"/>
<dbReference type="Proteomes" id="UP000591272">
    <property type="component" value="Unassembled WGS sequence"/>
</dbReference>
<comment type="caution">
    <text evidence="1">The sequence shown here is derived from an EMBL/GenBank/DDBJ whole genome shotgun (WGS) entry which is preliminary data.</text>
</comment>
<evidence type="ECO:0000313" key="1">
    <source>
        <dbReference type="EMBL" id="NYE13556.1"/>
    </source>
</evidence>
<gene>
    <name evidence="1" type="ORF">BJ999_003852</name>
</gene>
<evidence type="ECO:0000313" key="2">
    <source>
        <dbReference type="Proteomes" id="UP000591272"/>
    </source>
</evidence>
<dbReference type="AlphaFoldDB" id="A0A7Y9GBW4"/>
<name>A0A7Y9GBW4_9ACTN</name>
<sequence>MFTSRSTLLLQLAHPVVGAGVADRHFARGVRPAHTATPLPLRHSPVAARALRSAGRARGG</sequence>
<accession>A0A7Y9GBW4</accession>